<accession>A0A162ITH3</accession>
<evidence type="ECO:0000313" key="3">
    <source>
        <dbReference type="Proteomes" id="UP000076881"/>
    </source>
</evidence>
<gene>
    <name evidence="2" type="ORF">LEL_06679</name>
</gene>
<protein>
    <recommendedName>
        <fullName evidence="4">Pentatricopeptide repeat protein</fullName>
    </recommendedName>
</protein>
<organism evidence="2 3">
    <name type="scientific">Akanthomyces lecanii RCEF 1005</name>
    <dbReference type="NCBI Taxonomy" id="1081108"/>
    <lineage>
        <taxon>Eukaryota</taxon>
        <taxon>Fungi</taxon>
        <taxon>Dikarya</taxon>
        <taxon>Ascomycota</taxon>
        <taxon>Pezizomycotina</taxon>
        <taxon>Sordariomycetes</taxon>
        <taxon>Hypocreomycetidae</taxon>
        <taxon>Hypocreales</taxon>
        <taxon>Cordycipitaceae</taxon>
        <taxon>Akanthomyces</taxon>
        <taxon>Cordyceps confragosa</taxon>
    </lineage>
</organism>
<dbReference type="STRING" id="1081108.A0A162ITH3"/>
<reference evidence="2 3" key="1">
    <citation type="journal article" date="2016" name="Genome Biol. Evol.">
        <title>Divergent and convergent evolution of fungal pathogenicity.</title>
        <authorList>
            <person name="Shang Y."/>
            <person name="Xiao G."/>
            <person name="Zheng P."/>
            <person name="Cen K."/>
            <person name="Zhan S."/>
            <person name="Wang C."/>
        </authorList>
    </citation>
    <scope>NUCLEOTIDE SEQUENCE [LARGE SCALE GENOMIC DNA]</scope>
    <source>
        <strain evidence="2 3">RCEF 1005</strain>
    </source>
</reference>
<dbReference type="AlphaFoldDB" id="A0A162ITH3"/>
<keyword evidence="3" id="KW-1185">Reference proteome</keyword>
<sequence>MASSSTALSKTAINTLRGVLFTTSFSVVLLAEERRRRIKIARAAVDNARKIHAAKANRGAEAAVALEPFDLEAHLAKLEPESFITQSRARKNPYRREKTKEVDNLNVSGVADSLPESRAAEHDAPLRKVQNEYIPLVHIAEVMAAGRRSYEAPRAKRSTALKKLQRKPATVDQIAELMAVGLGGSEAPATPPPITISRVSTQDNSALPSHRLEYDHLRVAPRDSREASVEYNDAVAALIEAVQALPEQPNTNQEQSHTFGTAVAALQGVGTHNGTRRSFREILKDVVVNLLKYSVDLTADEMRAVLQASLFLKRSLVTILARFLAWMDEHRPEDAIEVSRNIIGFFTQPEQALVWKDGHLVRELIKVQSAHCSSLAIKEYNMLKSAGLFADMKMPELEYDIRREVVIAACTAGQTRLIDGEMDVLRRLKGDKVETDFALQAALMMQQVTLGACDTLFDSLRDLKRCTKPSSMEFQGHLRRLTDVFAETHDAEELGRWLKYAAETYDMKLRTDWAFTVLNGYAYYHDIEGMMTWLEYCLAHGLKVDFDFATEWKKTCRGHLRFSKANVQKLWTRLTKVMSLPQMDGSGHEVKHRRGDLSRRMAELTESGLWDKACLVFEAALSKSRDVCEFSFELALEAHTQANGGNAEPALRLLERARGHGKDTTVALHRFLAKEIESRQSSDIRGLLSRVVESGCVIPADIYTLAVQKVVEKDLYAGHDILQLGVKQLGHGKLAYNGYCFAKLLYIYIATHRYDAAQRLVSEFVSDRPFWHGTRLCKESIKFGIRELAKRAATKMDAGDTGECEDSALNRELRLAESLQQALEHNEESRHEGGYQATIADMIMQVVEEAAKGKDAAAALEWQKKKLAKRAVRRSHSSPRTASTLQKGGIAHISVDA</sequence>
<evidence type="ECO:0000313" key="2">
    <source>
        <dbReference type="EMBL" id="OAA76995.1"/>
    </source>
</evidence>
<evidence type="ECO:0008006" key="4">
    <source>
        <dbReference type="Google" id="ProtNLM"/>
    </source>
</evidence>
<dbReference type="EMBL" id="AZHF01000004">
    <property type="protein sequence ID" value="OAA76995.1"/>
    <property type="molecule type" value="Genomic_DNA"/>
</dbReference>
<name>A0A162ITH3_CORDF</name>
<evidence type="ECO:0000256" key="1">
    <source>
        <dbReference type="SAM" id="MobiDB-lite"/>
    </source>
</evidence>
<dbReference type="Proteomes" id="UP000076881">
    <property type="component" value="Unassembled WGS sequence"/>
</dbReference>
<comment type="caution">
    <text evidence="2">The sequence shown here is derived from an EMBL/GenBank/DDBJ whole genome shotgun (WGS) entry which is preliminary data.</text>
</comment>
<feature type="region of interest" description="Disordered" evidence="1">
    <location>
        <begin position="871"/>
        <end position="897"/>
    </location>
</feature>
<proteinExistence type="predicted"/>
<dbReference type="OrthoDB" id="185373at2759"/>